<dbReference type="Proteomes" id="UP001501295">
    <property type="component" value="Unassembled WGS sequence"/>
</dbReference>
<proteinExistence type="predicted"/>
<name>A0ABP8WAG2_9MICO</name>
<evidence type="ECO:0000256" key="1">
    <source>
        <dbReference type="SAM" id="MobiDB-lite"/>
    </source>
</evidence>
<protein>
    <submittedName>
        <fullName evidence="2">Uncharacterized protein</fullName>
    </submittedName>
</protein>
<dbReference type="EMBL" id="BAABLM010000009">
    <property type="protein sequence ID" value="GAA4683222.1"/>
    <property type="molecule type" value="Genomic_DNA"/>
</dbReference>
<accession>A0ABP8WAG2</accession>
<keyword evidence="3" id="KW-1185">Reference proteome</keyword>
<feature type="region of interest" description="Disordered" evidence="1">
    <location>
        <begin position="38"/>
        <end position="57"/>
    </location>
</feature>
<gene>
    <name evidence="2" type="ORF">GCM10025780_31120</name>
</gene>
<comment type="caution">
    <text evidence="2">The sequence shown here is derived from an EMBL/GenBank/DDBJ whole genome shotgun (WGS) entry which is preliminary data.</text>
</comment>
<evidence type="ECO:0000313" key="3">
    <source>
        <dbReference type="Proteomes" id="UP001501295"/>
    </source>
</evidence>
<feature type="region of interest" description="Disordered" evidence="1">
    <location>
        <begin position="74"/>
        <end position="103"/>
    </location>
</feature>
<organism evidence="2 3">
    <name type="scientific">Frondihabitans cladoniiphilus</name>
    <dbReference type="NCBI Taxonomy" id="715785"/>
    <lineage>
        <taxon>Bacteria</taxon>
        <taxon>Bacillati</taxon>
        <taxon>Actinomycetota</taxon>
        <taxon>Actinomycetes</taxon>
        <taxon>Micrococcales</taxon>
        <taxon>Microbacteriaceae</taxon>
        <taxon>Frondihabitans</taxon>
    </lineage>
</organism>
<sequence>MTSVRGARAAREDSSGELAAGFVLEIYSQASPQRETVLEQSTVVTRRETASTETRTDPVTHFSLETDDYLEQGRALSSGAQGDERPRRCEVNGAGFCDERLSR</sequence>
<feature type="compositionally biased region" description="Basic and acidic residues" evidence="1">
    <location>
        <begin position="45"/>
        <end position="57"/>
    </location>
</feature>
<evidence type="ECO:0000313" key="2">
    <source>
        <dbReference type="EMBL" id="GAA4683222.1"/>
    </source>
</evidence>
<reference evidence="3" key="1">
    <citation type="journal article" date="2019" name="Int. J. Syst. Evol. Microbiol.">
        <title>The Global Catalogue of Microorganisms (GCM) 10K type strain sequencing project: providing services to taxonomists for standard genome sequencing and annotation.</title>
        <authorList>
            <consortium name="The Broad Institute Genomics Platform"/>
            <consortium name="The Broad Institute Genome Sequencing Center for Infectious Disease"/>
            <person name="Wu L."/>
            <person name="Ma J."/>
        </authorList>
    </citation>
    <scope>NUCLEOTIDE SEQUENCE [LARGE SCALE GENOMIC DNA]</scope>
    <source>
        <strain evidence="3">JCM 18956</strain>
    </source>
</reference>